<feature type="region of interest" description="Disordered" evidence="1">
    <location>
        <begin position="734"/>
        <end position="909"/>
    </location>
</feature>
<feature type="region of interest" description="Disordered" evidence="1">
    <location>
        <begin position="637"/>
        <end position="661"/>
    </location>
</feature>
<feature type="compositionally biased region" description="Low complexity" evidence="1">
    <location>
        <begin position="150"/>
        <end position="161"/>
    </location>
</feature>
<reference evidence="3" key="1">
    <citation type="submission" date="2021-01" db="EMBL/GenBank/DDBJ databases">
        <authorList>
            <person name="Kaushik A."/>
        </authorList>
    </citation>
    <scope>NUCLEOTIDE SEQUENCE</scope>
    <source>
        <strain evidence="3">AG1-1C</strain>
    </source>
</reference>
<feature type="compositionally biased region" description="Low complexity" evidence="1">
    <location>
        <begin position="869"/>
        <end position="880"/>
    </location>
</feature>
<keyword evidence="2" id="KW-0812">Transmembrane</keyword>
<protein>
    <submittedName>
        <fullName evidence="3">Uncharacterized protein</fullName>
    </submittedName>
</protein>
<feature type="region of interest" description="Disordered" evidence="1">
    <location>
        <begin position="150"/>
        <end position="179"/>
    </location>
</feature>
<evidence type="ECO:0000256" key="2">
    <source>
        <dbReference type="SAM" id="Phobius"/>
    </source>
</evidence>
<feature type="region of interest" description="Disordered" evidence="1">
    <location>
        <begin position="49"/>
        <end position="100"/>
    </location>
</feature>
<feature type="compositionally biased region" description="Polar residues" evidence="1">
    <location>
        <begin position="801"/>
        <end position="812"/>
    </location>
</feature>
<name>A0A8H3BUV5_9AGAM</name>
<gene>
    <name evidence="3" type="ORF">RDB_LOCUS164024</name>
</gene>
<feature type="transmembrane region" description="Helical" evidence="2">
    <location>
        <begin position="665"/>
        <end position="687"/>
    </location>
</feature>
<keyword evidence="2" id="KW-1133">Transmembrane helix</keyword>
<evidence type="ECO:0000313" key="4">
    <source>
        <dbReference type="Proteomes" id="UP000663846"/>
    </source>
</evidence>
<evidence type="ECO:0000256" key="1">
    <source>
        <dbReference type="SAM" id="MobiDB-lite"/>
    </source>
</evidence>
<keyword evidence="2" id="KW-0472">Membrane</keyword>
<accession>A0A8H3BUV5</accession>
<feature type="compositionally biased region" description="Low complexity" evidence="1">
    <location>
        <begin position="170"/>
        <end position="179"/>
    </location>
</feature>
<comment type="caution">
    <text evidence="3">The sequence shown here is derived from an EMBL/GenBank/DDBJ whole genome shotgun (WGS) entry which is preliminary data.</text>
</comment>
<evidence type="ECO:0000313" key="3">
    <source>
        <dbReference type="EMBL" id="CAE6464490.1"/>
    </source>
</evidence>
<feature type="compositionally biased region" description="Low complexity" evidence="1">
    <location>
        <begin position="74"/>
        <end position="100"/>
    </location>
</feature>
<feature type="compositionally biased region" description="Low complexity" evidence="1">
    <location>
        <begin position="637"/>
        <end position="652"/>
    </location>
</feature>
<organism evidence="3 4">
    <name type="scientific">Rhizoctonia solani</name>
    <dbReference type="NCBI Taxonomy" id="456999"/>
    <lineage>
        <taxon>Eukaryota</taxon>
        <taxon>Fungi</taxon>
        <taxon>Dikarya</taxon>
        <taxon>Basidiomycota</taxon>
        <taxon>Agaricomycotina</taxon>
        <taxon>Agaricomycetes</taxon>
        <taxon>Cantharellales</taxon>
        <taxon>Ceratobasidiaceae</taxon>
        <taxon>Rhizoctonia</taxon>
    </lineage>
</organism>
<dbReference type="EMBL" id="CAJMWS010000808">
    <property type="protein sequence ID" value="CAE6464490.1"/>
    <property type="molecule type" value="Genomic_DNA"/>
</dbReference>
<dbReference type="Proteomes" id="UP000663846">
    <property type="component" value="Unassembled WGS sequence"/>
</dbReference>
<feature type="region of interest" description="Disordered" evidence="1">
    <location>
        <begin position="511"/>
        <end position="543"/>
    </location>
</feature>
<feature type="compositionally biased region" description="Low complexity" evidence="1">
    <location>
        <begin position="828"/>
        <end position="847"/>
    </location>
</feature>
<sequence>MISLTLPAGIDLPLTSQSTPTAVPGVTSRTTSFALSSLVSASSSTSPGSLFSALPPSSSGPTTEVGLTTERHAGSTNTTSQTTSSSWTSGSQGSLSQLFTSPSTSIATTPLSSSLSSTLTPRPTSLQHGTFVEIDTTSLVVISSYEVPLTSRSSDTRSSQSIATATTSKPEPTLTAAPETPERYNHRLTIDLGDCAGFTSPRLNLLKGELGNLVPAGGGRFEIELKAEPKTKVFGLGVSLKDDGVRCGSEEAASCVSIDIGFGETSELVVNVLKAGDYGIAMYPFSIWLEDGVTWDARHVNSPKEMYHCWGWSDAECPYAFKANGADGAMWTLSTENLSGDVYIGFCPSDGPNWSSIPPNPSPDPYDWGQQSTYIVLPSQTAVPTSTFVKPIVATQLGVPSPIDKSPCDEPSTCIPLSTYIIKEGTTTSRSNFVTPVPDTTRYEGTEIIIDATTTVTETTLITADGLSAIHPSTVIVLDSTITSRKTTFLTTPTPTATSLTVTTLSTKPSIIQPGWSSSPTGPRTRRPTETSLAGSSASVSASTPTVIPTYSHIINSLGSTLSTSSYNVTVSPTPTTTPAPDTQYIITSWSTWMTINGSTVPAIAGEVGVLTKVSMTYLLESGSIIPVSELSTRTVASGQTSSSSSTAAVSADDGHTRQGQGGRIAGAVVGTLVGLVLGSILLWYIFHRRQRRQMRDGFARGDPSWLAPAHEAGSGGGSGPLVDLDQEPRMRNSYIEPWVPPRPVVRSSRKGGWSEMESAPDAYGVSTMAGPSREPELSSNEGGSSWFHESSDQHQVPAATATQAGKSSTRNEPIRRPDVMISQRPVSPSYLGSSLASPSLSLLPTPFRDELPSPLMPTSSHSRPAPLPSQADPPAQAGPPRRRQLDDEEQARHDAIPPLYNEAWNTAR</sequence>
<proteinExistence type="predicted"/>
<dbReference type="AlphaFoldDB" id="A0A8H3BUV5"/>
<feature type="compositionally biased region" description="Polar residues" evidence="1">
    <location>
        <begin position="55"/>
        <end position="66"/>
    </location>
</feature>
<feature type="compositionally biased region" description="Low complexity" evidence="1">
    <location>
        <begin position="532"/>
        <end position="543"/>
    </location>
</feature>